<evidence type="ECO:0000313" key="1">
    <source>
        <dbReference type="EMBL" id="JAE24350.1"/>
    </source>
</evidence>
<dbReference type="AlphaFoldDB" id="A0A0A9GGX1"/>
<name>A0A0A9GGX1_ARUDO</name>
<reference evidence="1" key="1">
    <citation type="submission" date="2014-09" db="EMBL/GenBank/DDBJ databases">
        <authorList>
            <person name="Magalhaes I.L.F."/>
            <person name="Oliveira U."/>
            <person name="Santos F.R."/>
            <person name="Vidigal T.H.D.A."/>
            <person name="Brescovit A.D."/>
            <person name="Santos A.J."/>
        </authorList>
    </citation>
    <scope>NUCLEOTIDE SEQUENCE</scope>
    <source>
        <tissue evidence="1">Shoot tissue taken approximately 20 cm above the soil surface</tissue>
    </source>
</reference>
<protein>
    <submittedName>
        <fullName evidence="1">Uncharacterized protein</fullName>
    </submittedName>
</protein>
<dbReference type="PANTHER" id="PTHR35545:SF28">
    <property type="entry name" value="OS07G0645701 PROTEIN"/>
    <property type="match status" value="1"/>
</dbReference>
<proteinExistence type="predicted"/>
<sequence>MDSEARRQTYGERTNPSWKAYEATSHKVWLLKEVKVIGFSPMDQQMRFIRAVMERASNLQTSVLKDYVPCEDCEKIGVLPRSERLPAERTFPKCKDEQNRIVNQLMRDKAYPHVQIIFGN</sequence>
<accession>A0A0A9GGX1</accession>
<reference evidence="1" key="2">
    <citation type="journal article" date="2015" name="Data Brief">
        <title>Shoot transcriptome of the giant reed, Arundo donax.</title>
        <authorList>
            <person name="Barrero R.A."/>
            <person name="Guerrero F.D."/>
            <person name="Moolhuijzen P."/>
            <person name="Goolsby J.A."/>
            <person name="Tidwell J."/>
            <person name="Bellgard S.E."/>
            <person name="Bellgard M.I."/>
        </authorList>
    </citation>
    <scope>NUCLEOTIDE SEQUENCE</scope>
    <source>
        <tissue evidence="1">Shoot tissue taken approximately 20 cm above the soil surface</tissue>
    </source>
</reference>
<organism evidence="1">
    <name type="scientific">Arundo donax</name>
    <name type="common">Giant reed</name>
    <name type="synonym">Donax arundinaceus</name>
    <dbReference type="NCBI Taxonomy" id="35708"/>
    <lineage>
        <taxon>Eukaryota</taxon>
        <taxon>Viridiplantae</taxon>
        <taxon>Streptophyta</taxon>
        <taxon>Embryophyta</taxon>
        <taxon>Tracheophyta</taxon>
        <taxon>Spermatophyta</taxon>
        <taxon>Magnoliopsida</taxon>
        <taxon>Liliopsida</taxon>
        <taxon>Poales</taxon>
        <taxon>Poaceae</taxon>
        <taxon>PACMAD clade</taxon>
        <taxon>Arundinoideae</taxon>
        <taxon>Arundineae</taxon>
        <taxon>Arundo</taxon>
    </lineage>
</organism>
<dbReference type="PANTHER" id="PTHR35545">
    <property type="entry name" value="F-BOX DOMAIN-CONTAINING PROTEIN"/>
    <property type="match status" value="1"/>
</dbReference>
<dbReference type="EMBL" id="GBRH01173546">
    <property type="protein sequence ID" value="JAE24350.1"/>
    <property type="molecule type" value="Transcribed_RNA"/>
</dbReference>